<evidence type="ECO:0000256" key="1">
    <source>
        <dbReference type="RuleBase" id="RU363044"/>
    </source>
</evidence>
<sequence length="234" mass="27021">MGVSNANYESTLFVNRDFWEVQEFRKKDIETFVLSNIEDIMHSYRKSLQEYPPMSIPSGNEQLIIEELKYDRHQLEILTSSMLCMKKAYDRVTKTVNESEGGFFFFLYDHGGCCKTFFYNLMLVKVRSEGKTKVLNVIANEITSLLLLNSKTTHSRFKISITVDKYSMCNIRQGSPLAKLLIRTHLIIWDKAPMLSRCLRDIMRHALIANGEHPFRGKVVVFGGDFSPMIIRGS</sequence>
<proteinExistence type="inferred from homology"/>
<dbReference type="Gene3D" id="3.40.50.300">
    <property type="entry name" value="P-loop containing nucleotide triphosphate hydrolases"/>
    <property type="match status" value="1"/>
</dbReference>
<gene>
    <name evidence="3" type="ORF">Ahy_B08g091112</name>
</gene>
<protein>
    <recommendedName>
        <fullName evidence="1">ATP-dependent DNA helicase</fullName>
        <ecNumber evidence="1">5.6.2.3</ecNumber>
    </recommendedName>
</protein>
<dbReference type="PANTHER" id="PTHR10492">
    <property type="match status" value="1"/>
</dbReference>
<dbReference type="EC" id="5.6.2.3" evidence="1"/>
<keyword evidence="1" id="KW-0547">Nucleotide-binding</keyword>
<keyword evidence="1" id="KW-0234">DNA repair</keyword>
<keyword evidence="1" id="KW-0233">DNA recombination</keyword>
<dbReference type="GO" id="GO:0043139">
    <property type="term" value="F:5'-3' DNA helicase activity"/>
    <property type="evidence" value="ECO:0007669"/>
    <property type="project" value="UniProtKB-EC"/>
</dbReference>
<keyword evidence="4" id="KW-1185">Reference proteome</keyword>
<dbReference type="GO" id="GO:0005524">
    <property type="term" value="F:ATP binding"/>
    <property type="evidence" value="ECO:0007669"/>
    <property type="project" value="UniProtKB-KW"/>
</dbReference>
<comment type="similarity">
    <text evidence="1">Belongs to the helicase family.</text>
</comment>
<accession>A0A444Y1F2</accession>
<dbReference type="PANTHER" id="PTHR10492:SF101">
    <property type="entry name" value="ATP-DEPENDENT DNA HELICASE"/>
    <property type="match status" value="1"/>
</dbReference>
<feature type="domain" description="DNA helicase Pif1-like DEAD-box helicase" evidence="2">
    <location>
        <begin position="86"/>
        <end position="227"/>
    </location>
</feature>
<dbReference type="EMBL" id="SDMP01000018">
    <property type="protein sequence ID" value="RYQ95764.1"/>
    <property type="molecule type" value="Genomic_DNA"/>
</dbReference>
<dbReference type="InterPro" id="IPR010285">
    <property type="entry name" value="DNA_helicase_pif1-like_DEAD"/>
</dbReference>
<evidence type="ECO:0000313" key="3">
    <source>
        <dbReference type="EMBL" id="RYQ95764.1"/>
    </source>
</evidence>
<dbReference type="InterPro" id="IPR027417">
    <property type="entry name" value="P-loop_NTPase"/>
</dbReference>
<dbReference type="GO" id="GO:0006281">
    <property type="term" value="P:DNA repair"/>
    <property type="evidence" value="ECO:0007669"/>
    <property type="project" value="UniProtKB-KW"/>
</dbReference>
<organism evidence="3 4">
    <name type="scientific">Arachis hypogaea</name>
    <name type="common">Peanut</name>
    <dbReference type="NCBI Taxonomy" id="3818"/>
    <lineage>
        <taxon>Eukaryota</taxon>
        <taxon>Viridiplantae</taxon>
        <taxon>Streptophyta</taxon>
        <taxon>Embryophyta</taxon>
        <taxon>Tracheophyta</taxon>
        <taxon>Spermatophyta</taxon>
        <taxon>Magnoliopsida</taxon>
        <taxon>eudicotyledons</taxon>
        <taxon>Gunneridae</taxon>
        <taxon>Pentapetalae</taxon>
        <taxon>rosids</taxon>
        <taxon>fabids</taxon>
        <taxon>Fabales</taxon>
        <taxon>Fabaceae</taxon>
        <taxon>Papilionoideae</taxon>
        <taxon>50 kb inversion clade</taxon>
        <taxon>dalbergioids sensu lato</taxon>
        <taxon>Dalbergieae</taxon>
        <taxon>Pterocarpus clade</taxon>
        <taxon>Arachis</taxon>
    </lineage>
</organism>
<dbReference type="STRING" id="3818.A0A444Y1F2"/>
<keyword evidence="1" id="KW-0227">DNA damage</keyword>
<keyword evidence="1" id="KW-0347">Helicase</keyword>
<evidence type="ECO:0000313" key="4">
    <source>
        <dbReference type="Proteomes" id="UP000289738"/>
    </source>
</evidence>
<evidence type="ECO:0000259" key="2">
    <source>
        <dbReference type="Pfam" id="PF05970"/>
    </source>
</evidence>
<comment type="caution">
    <text evidence="3">The sequence shown here is derived from an EMBL/GenBank/DDBJ whole genome shotgun (WGS) entry which is preliminary data.</text>
</comment>
<comment type="catalytic activity">
    <reaction evidence="1">
        <text>ATP + H2O = ADP + phosphate + H(+)</text>
        <dbReference type="Rhea" id="RHEA:13065"/>
        <dbReference type="ChEBI" id="CHEBI:15377"/>
        <dbReference type="ChEBI" id="CHEBI:15378"/>
        <dbReference type="ChEBI" id="CHEBI:30616"/>
        <dbReference type="ChEBI" id="CHEBI:43474"/>
        <dbReference type="ChEBI" id="CHEBI:456216"/>
        <dbReference type="EC" id="5.6.2.3"/>
    </reaction>
</comment>
<dbReference type="GO" id="GO:0016887">
    <property type="term" value="F:ATP hydrolysis activity"/>
    <property type="evidence" value="ECO:0007669"/>
    <property type="project" value="RHEA"/>
</dbReference>
<dbReference type="GO" id="GO:0000723">
    <property type="term" value="P:telomere maintenance"/>
    <property type="evidence" value="ECO:0007669"/>
    <property type="project" value="InterPro"/>
</dbReference>
<dbReference type="Pfam" id="PF05970">
    <property type="entry name" value="PIF1"/>
    <property type="match status" value="1"/>
</dbReference>
<dbReference type="AlphaFoldDB" id="A0A444Y1F2"/>
<name>A0A444Y1F2_ARAHY</name>
<comment type="cofactor">
    <cofactor evidence="1">
        <name>Mg(2+)</name>
        <dbReference type="ChEBI" id="CHEBI:18420"/>
    </cofactor>
</comment>
<dbReference type="Proteomes" id="UP000289738">
    <property type="component" value="Chromosome B08"/>
</dbReference>
<keyword evidence="1" id="KW-0378">Hydrolase</keyword>
<keyword evidence="1" id="KW-0067">ATP-binding</keyword>
<reference evidence="3 4" key="1">
    <citation type="submission" date="2019-01" db="EMBL/GenBank/DDBJ databases">
        <title>Sequencing of cultivated peanut Arachis hypogaea provides insights into genome evolution and oil improvement.</title>
        <authorList>
            <person name="Chen X."/>
        </authorList>
    </citation>
    <scope>NUCLEOTIDE SEQUENCE [LARGE SCALE GENOMIC DNA]</scope>
    <source>
        <strain evidence="4">cv. Fuhuasheng</strain>
        <tissue evidence="3">Leaves</tissue>
    </source>
</reference>
<dbReference type="GO" id="GO:0006310">
    <property type="term" value="P:DNA recombination"/>
    <property type="evidence" value="ECO:0007669"/>
    <property type="project" value="UniProtKB-KW"/>
</dbReference>